<sequence>MAAAKPGCCGRGLGGKPGGLGLGRRKIKRLGINHRRLGSPAPPPKDMKFGLVPEKREDSDGT</sequence>
<protein>
    <submittedName>
        <fullName evidence="2">Uncharacterized protein</fullName>
    </submittedName>
</protein>
<feature type="compositionally biased region" description="Basic residues" evidence="1">
    <location>
        <begin position="23"/>
        <end position="37"/>
    </location>
</feature>
<feature type="compositionally biased region" description="Gly residues" evidence="1">
    <location>
        <begin position="9"/>
        <end position="22"/>
    </location>
</feature>
<gene>
    <name evidence="2" type="ORF">LCGC14_1112750</name>
</gene>
<reference evidence="2" key="1">
    <citation type="journal article" date="2015" name="Nature">
        <title>Complex archaea that bridge the gap between prokaryotes and eukaryotes.</title>
        <authorList>
            <person name="Spang A."/>
            <person name="Saw J.H."/>
            <person name="Jorgensen S.L."/>
            <person name="Zaremba-Niedzwiedzka K."/>
            <person name="Martijn J."/>
            <person name="Lind A.E."/>
            <person name="van Eijk R."/>
            <person name="Schleper C."/>
            <person name="Guy L."/>
            <person name="Ettema T.J."/>
        </authorList>
    </citation>
    <scope>NUCLEOTIDE SEQUENCE</scope>
</reference>
<feature type="region of interest" description="Disordered" evidence="1">
    <location>
        <begin position="1"/>
        <end position="62"/>
    </location>
</feature>
<name>A0A0F9MU58_9ZZZZ</name>
<proteinExistence type="predicted"/>
<dbReference type="AlphaFoldDB" id="A0A0F9MU58"/>
<evidence type="ECO:0000313" key="2">
    <source>
        <dbReference type="EMBL" id="KKN02927.1"/>
    </source>
</evidence>
<dbReference type="EMBL" id="LAZR01005091">
    <property type="protein sequence ID" value="KKN02927.1"/>
    <property type="molecule type" value="Genomic_DNA"/>
</dbReference>
<feature type="compositionally biased region" description="Basic and acidic residues" evidence="1">
    <location>
        <begin position="45"/>
        <end position="62"/>
    </location>
</feature>
<evidence type="ECO:0000256" key="1">
    <source>
        <dbReference type="SAM" id="MobiDB-lite"/>
    </source>
</evidence>
<organism evidence="2">
    <name type="scientific">marine sediment metagenome</name>
    <dbReference type="NCBI Taxonomy" id="412755"/>
    <lineage>
        <taxon>unclassified sequences</taxon>
        <taxon>metagenomes</taxon>
        <taxon>ecological metagenomes</taxon>
    </lineage>
</organism>
<accession>A0A0F9MU58</accession>
<comment type="caution">
    <text evidence="2">The sequence shown here is derived from an EMBL/GenBank/DDBJ whole genome shotgun (WGS) entry which is preliminary data.</text>
</comment>